<evidence type="ECO:0000313" key="2">
    <source>
        <dbReference type="Proteomes" id="UP000297229"/>
    </source>
</evidence>
<gene>
    <name evidence="1" type="ORF">BELL_0250g00160</name>
</gene>
<dbReference type="Proteomes" id="UP000297229">
    <property type="component" value="Unassembled WGS sequence"/>
</dbReference>
<reference evidence="1 2" key="1">
    <citation type="submission" date="2017-12" db="EMBL/GenBank/DDBJ databases">
        <title>Comparative genomics of Botrytis spp.</title>
        <authorList>
            <person name="Valero-Jimenez C.A."/>
            <person name="Tapia P."/>
            <person name="Veloso J."/>
            <person name="Silva-Moreno E."/>
            <person name="Staats M."/>
            <person name="Valdes J.H."/>
            <person name="Van Kan J.A.L."/>
        </authorList>
    </citation>
    <scope>NUCLEOTIDE SEQUENCE [LARGE SCALE GENOMIC DNA]</scope>
    <source>
        <strain evidence="1 2">Be9601</strain>
    </source>
</reference>
<name>A0A4Z1K0M4_9HELO</name>
<proteinExistence type="predicted"/>
<keyword evidence="2" id="KW-1185">Reference proteome</keyword>
<comment type="caution">
    <text evidence="1">The sequence shown here is derived from an EMBL/GenBank/DDBJ whole genome shotgun (WGS) entry which is preliminary data.</text>
</comment>
<accession>A0A4Z1K0M4</accession>
<dbReference type="EMBL" id="PQXM01000249">
    <property type="protein sequence ID" value="TGO74883.1"/>
    <property type="molecule type" value="Genomic_DNA"/>
</dbReference>
<organism evidence="1 2">
    <name type="scientific">Botrytis elliptica</name>
    <dbReference type="NCBI Taxonomy" id="278938"/>
    <lineage>
        <taxon>Eukaryota</taxon>
        <taxon>Fungi</taxon>
        <taxon>Dikarya</taxon>
        <taxon>Ascomycota</taxon>
        <taxon>Pezizomycotina</taxon>
        <taxon>Leotiomycetes</taxon>
        <taxon>Helotiales</taxon>
        <taxon>Sclerotiniaceae</taxon>
        <taxon>Botrytis</taxon>
    </lineage>
</organism>
<sequence length="64" mass="7461">MTINESARNLIAPSPVGYVVDPPVHRSHDIRKIESSEIGKHWHEFERVHKDEPYLSNLLLQFLI</sequence>
<dbReference type="AlphaFoldDB" id="A0A4Z1K0M4"/>
<evidence type="ECO:0000313" key="1">
    <source>
        <dbReference type="EMBL" id="TGO74883.1"/>
    </source>
</evidence>
<protein>
    <submittedName>
        <fullName evidence="1">Uncharacterized protein</fullName>
    </submittedName>
</protein>